<feature type="non-terminal residue" evidence="1">
    <location>
        <position position="41"/>
    </location>
</feature>
<proteinExistence type="predicted"/>
<protein>
    <submittedName>
        <fullName evidence="1">Uncharacterized protein</fullName>
    </submittedName>
</protein>
<organism evidence="1">
    <name type="scientific">Sinorhizobium terangae</name>
    <dbReference type="NCBI Taxonomy" id="110322"/>
    <lineage>
        <taxon>Bacteria</taxon>
        <taxon>Pseudomonadati</taxon>
        <taxon>Pseudomonadota</taxon>
        <taxon>Alphaproteobacteria</taxon>
        <taxon>Hyphomicrobiales</taxon>
        <taxon>Rhizobiaceae</taxon>
        <taxon>Sinorhizobium/Ensifer group</taxon>
        <taxon>Sinorhizobium</taxon>
    </lineage>
</organism>
<dbReference type="AlphaFoldDB" id="D1CTN5"/>
<evidence type="ECO:0000313" key="1">
    <source>
        <dbReference type="EMBL" id="ABD75189.1"/>
    </source>
</evidence>
<dbReference type="EMBL" id="DQ403638">
    <property type="protein sequence ID" value="ABD75189.1"/>
    <property type="molecule type" value="Genomic_DNA"/>
</dbReference>
<accession>D1CTN5</accession>
<reference evidence="1" key="1">
    <citation type="submission" date="2006-02" db="EMBL/GenBank/DDBJ databases">
        <title>Sampling the accessory genome of the Sinorhizobium genus by suppressive subtractive hybridization.</title>
        <authorList>
            <person name="Moulin L."/>
            <person name="Ghazoui Z."/>
            <person name="Young P."/>
        </authorList>
    </citation>
    <scope>NUCLEOTIDE SEQUENCE</scope>
    <source>
        <strain evidence="1">LMG7834</strain>
    </source>
</reference>
<sequence>MVMRALVTGVSAGIGGAICDHLSTTYRCLVPDNVRAPTDGV</sequence>
<name>D1CTN5_SINTE</name>